<feature type="transmembrane region" description="Helical" evidence="6">
    <location>
        <begin position="51"/>
        <end position="73"/>
    </location>
</feature>
<evidence type="ECO:0000256" key="5">
    <source>
        <dbReference type="ARBA" id="ARBA00023136"/>
    </source>
</evidence>
<evidence type="ECO:0000313" key="7">
    <source>
        <dbReference type="EMBL" id="UZJ24903.1"/>
    </source>
</evidence>
<dbReference type="EMBL" id="CP110615">
    <property type="protein sequence ID" value="UZJ24903.1"/>
    <property type="molecule type" value="Genomic_DNA"/>
</dbReference>
<evidence type="ECO:0000256" key="2">
    <source>
        <dbReference type="ARBA" id="ARBA00022475"/>
    </source>
</evidence>
<keyword evidence="5 6" id="KW-0472">Membrane</keyword>
<keyword evidence="8" id="KW-1185">Reference proteome</keyword>
<keyword evidence="3 6" id="KW-0812">Transmembrane</keyword>
<comment type="subcellular location">
    <subcellularLocation>
        <location evidence="1">Cell membrane</location>
        <topology evidence="1">Multi-pass membrane protein</topology>
    </subcellularLocation>
</comment>
<dbReference type="PANTHER" id="PTHR39087">
    <property type="entry name" value="UPF0104 MEMBRANE PROTEIN MJ1595"/>
    <property type="match status" value="1"/>
</dbReference>
<name>A0ABY6P039_9NOCA</name>
<feature type="transmembrane region" description="Helical" evidence="6">
    <location>
        <begin position="85"/>
        <end position="112"/>
    </location>
</feature>
<keyword evidence="4 6" id="KW-1133">Transmembrane helix</keyword>
<feature type="transmembrane region" description="Helical" evidence="6">
    <location>
        <begin position="163"/>
        <end position="185"/>
    </location>
</feature>
<accession>A0ABY6P039</accession>
<reference evidence="7" key="1">
    <citation type="submission" date="2022-10" db="EMBL/GenBank/DDBJ databases">
        <title>Rhodococcus sp.75.</title>
        <authorList>
            <person name="Sun M."/>
        </authorList>
    </citation>
    <scope>NUCLEOTIDE SEQUENCE</scope>
    <source>
        <strain evidence="7">75</strain>
    </source>
</reference>
<dbReference type="RefSeq" id="WP_265383009.1">
    <property type="nucleotide sequence ID" value="NZ_CP110615.1"/>
</dbReference>
<proteinExistence type="predicted"/>
<feature type="transmembrane region" description="Helical" evidence="6">
    <location>
        <begin position="232"/>
        <end position="250"/>
    </location>
</feature>
<dbReference type="Pfam" id="PF03706">
    <property type="entry name" value="LPG_synthase_TM"/>
    <property type="match status" value="1"/>
</dbReference>
<evidence type="ECO:0000256" key="1">
    <source>
        <dbReference type="ARBA" id="ARBA00004651"/>
    </source>
</evidence>
<evidence type="ECO:0000256" key="4">
    <source>
        <dbReference type="ARBA" id="ARBA00022989"/>
    </source>
</evidence>
<evidence type="ECO:0000256" key="6">
    <source>
        <dbReference type="SAM" id="Phobius"/>
    </source>
</evidence>
<feature type="transmembrane region" description="Helical" evidence="6">
    <location>
        <begin position="12"/>
        <end position="31"/>
    </location>
</feature>
<organism evidence="7 8">
    <name type="scientific">Rhodococcus antarcticus</name>
    <dbReference type="NCBI Taxonomy" id="2987751"/>
    <lineage>
        <taxon>Bacteria</taxon>
        <taxon>Bacillati</taxon>
        <taxon>Actinomycetota</taxon>
        <taxon>Actinomycetes</taxon>
        <taxon>Mycobacteriales</taxon>
        <taxon>Nocardiaceae</taxon>
        <taxon>Rhodococcus</taxon>
    </lineage>
</organism>
<feature type="transmembrane region" description="Helical" evidence="6">
    <location>
        <begin position="305"/>
        <end position="329"/>
    </location>
</feature>
<dbReference type="InterPro" id="IPR022791">
    <property type="entry name" value="L-PG_synthase/AglD"/>
</dbReference>
<keyword evidence="2" id="KW-1003">Cell membrane</keyword>
<dbReference type="PANTHER" id="PTHR39087:SF2">
    <property type="entry name" value="UPF0104 MEMBRANE PROTEIN MJ1595"/>
    <property type="match status" value="1"/>
</dbReference>
<evidence type="ECO:0000313" key="8">
    <source>
        <dbReference type="Proteomes" id="UP001164965"/>
    </source>
</evidence>
<protein>
    <submittedName>
        <fullName evidence="7">Lysylphosphatidylglycerol synthase domain-containing protein</fullName>
    </submittedName>
</protein>
<sequence>MTSTAPLRRLHPRLLASVAAVAGVVVLLAVLPRVVGTSWNPVGELLGSLPVRGLLLLLALWFAGLVSYSWVLTSSLPGLSTRRALLLNLSGSAVANVAPFGGAAGVGMNFAMVRSWRFTRSSFATFTVVSNLWDWLGKLVVAGVVLTWVLATDVLPDGPLSTAVESALVVLALVLSVVAVALTSARAARATGALLDRAVWFRPTAFGTSLPELRASTVAVARERWVPLTGGVVGYLLLQAVLLGACLHLLGSDLAPAAVLAGFAVERLLTLVPLTPGGAGFADAACATMLVALGGDPVVVAAAVLLYRGFTFLLEIPVGGLGILGWLLAQRRSAAVAAA</sequence>
<evidence type="ECO:0000256" key="3">
    <source>
        <dbReference type="ARBA" id="ARBA00022692"/>
    </source>
</evidence>
<dbReference type="Proteomes" id="UP001164965">
    <property type="component" value="Chromosome"/>
</dbReference>
<gene>
    <name evidence="7" type="ORF">RHODO2019_17685</name>
</gene>